<dbReference type="Proteomes" id="UP001230649">
    <property type="component" value="Unassembled WGS sequence"/>
</dbReference>
<comment type="caution">
    <text evidence="1">The sequence shown here is derived from an EMBL/GenBank/DDBJ whole genome shotgun (WGS) entry which is preliminary data.</text>
</comment>
<proteinExistence type="predicted"/>
<evidence type="ECO:0000313" key="1">
    <source>
        <dbReference type="EMBL" id="KAJ9115661.1"/>
    </source>
</evidence>
<name>A0ACC2WXY2_9TREE</name>
<gene>
    <name evidence="1" type="ORF">QFC20_000988</name>
</gene>
<evidence type="ECO:0000313" key="2">
    <source>
        <dbReference type="Proteomes" id="UP001230649"/>
    </source>
</evidence>
<organism evidence="1 2">
    <name type="scientific">Naganishia adeliensis</name>
    <dbReference type="NCBI Taxonomy" id="92952"/>
    <lineage>
        <taxon>Eukaryota</taxon>
        <taxon>Fungi</taxon>
        <taxon>Dikarya</taxon>
        <taxon>Basidiomycota</taxon>
        <taxon>Agaricomycotina</taxon>
        <taxon>Tremellomycetes</taxon>
        <taxon>Filobasidiales</taxon>
        <taxon>Filobasidiaceae</taxon>
        <taxon>Naganishia</taxon>
    </lineage>
</organism>
<sequence>MDIQEPSYPGKRPPPLRFAKEDAESTFASPARTARRRSYTSMASLENDREGDYERESLGSDFSGGAVTARDDVRYRAAELSRQRQQRILSPDTVVHQSPPDTTFSAETIKMDALTLRDGGTSETTGKGDSTPRGLAATAEQRRKSSATSTGTVARSRTLPRMRRSSNTDSQEDEDQTGTPTKPRRASARRNPSSSSLLDPTDNHHGAPSGSRRHSYRKNTSRFVDPDVAIKMKRWVQEIAVCNFDLDRGPVVERRMTGRPWAKGEKANVAFSAFPDTSLFSEGHISYSFKIRAPIEDEQAGPTSETSTESYFGSTDDSRTSPASTPTKHPTLDTTRRDSGFFGPVTEAQTPMEAEKLPSKGETADEYRKWDEKGRKWLYGYVWFQQRKDKSIVRGYMQRSIVILSHLAYPALFDAVLEKVAPIYFSHGYPALEAACHGIAGWPDPVPGETLELPLLSDMLRVELPDLNEAPQMQSKRANRAPQEAPLNPFFRNAASHWPNVISVVPSGNNHPNSTPGLPPQPHGFISKRKRHVSKDRVLLKRLEQLVAAGQLDDDAGNEALRNHFHQLTEKMLAPLNRYVSSLIPPAGSNAPLKPLSLPAFLQHLKALAPNPLQFRSKGLLSKGKVETEFYTTFCTAGSFMTWYQDYMASLQTKRGLTDGASWPFVNWSASRIAEESRTSESGDSNVESKSSYTADSHYVTPRSSVGSMPRSPGVDGRAPGRRESNGAFWTLSPQRRF</sequence>
<reference evidence="1" key="1">
    <citation type="submission" date="2023-04" db="EMBL/GenBank/DDBJ databases">
        <title>Draft Genome sequencing of Naganishia species isolated from polar environments using Oxford Nanopore Technology.</title>
        <authorList>
            <person name="Leo P."/>
            <person name="Venkateswaran K."/>
        </authorList>
    </citation>
    <scope>NUCLEOTIDE SEQUENCE</scope>
    <source>
        <strain evidence="1">MNA-CCFEE 5262</strain>
    </source>
</reference>
<dbReference type="EMBL" id="JASBWS010000005">
    <property type="protein sequence ID" value="KAJ9115661.1"/>
    <property type="molecule type" value="Genomic_DNA"/>
</dbReference>
<keyword evidence="2" id="KW-1185">Reference proteome</keyword>
<protein>
    <submittedName>
        <fullName evidence="1">Uncharacterized protein</fullName>
    </submittedName>
</protein>
<accession>A0ACC2WXY2</accession>